<dbReference type="EMBL" id="BMAU01021225">
    <property type="protein sequence ID" value="GFY01118.1"/>
    <property type="molecule type" value="Genomic_DNA"/>
</dbReference>
<name>A0A8X6VAS3_TRICX</name>
<reference evidence="1" key="1">
    <citation type="submission" date="2020-08" db="EMBL/GenBank/DDBJ databases">
        <title>Multicomponent nature underlies the extraordinary mechanical properties of spider dragline silk.</title>
        <authorList>
            <person name="Kono N."/>
            <person name="Nakamura H."/>
            <person name="Mori M."/>
            <person name="Yoshida Y."/>
            <person name="Ohtoshi R."/>
            <person name="Malay A.D."/>
            <person name="Moran D.A.P."/>
            <person name="Tomita M."/>
            <person name="Numata K."/>
            <person name="Arakawa K."/>
        </authorList>
    </citation>
    <scope>NUCLEOTIDE SEQUENCE</scope>
</reference>
<gene>
    <name evidence="1" type="primary">AVEN_229643_1</name>
    <name evidence="1" type="ORF">TNCV_5075851</name>
</gene>
<organism evidence="1 2">
    <name type="scientific">Trichonephila clavipes</name>
    <name type="common">Golden silk orbweaver</name>
    <name type="synonym">Nephila clavipes</name>
    <dbReference type="NCBI Taxonomy" id="2585209"/>
    <lineage>
        <taxon>Eukaryota</taxon>
        <taxon>Metazoa</taxon>
        <taxon>Ecdysozoa</taxon>
        <taxon>Arthropoda</taxon>
        <taxon>Chelicerata</taxon>
        <taxon>Arachnida</taxon>
        <taxon>Araneae</taxon>
        <taxon>Araneomorphae</taxon>
        <taxon>Entelegynae</taxon>
        <taxon>Araneoidea</taxon>
        <taxon>Nephilidae</taxon>
        <taxon>Trichonephila</taxon>
    </lineage>
</organism>
<evidence type="ECO:0000313" key="1">
    <source>
        <dbReference type="EMBL" id="GFY01118.1"/>
    </source>
</evidence>
<proteinExistence type="predicted"/>
<comment type="caution">
    <text evidence="1">The sequence shown here is derived from an EMBL/GenBank/DDBJ whole genome shotgun (WGS) entry which is preliminary data.</text>
</comment>
<dbReference type="AlphaFoldDB" id="A0A8X6VAS3"/>
<sequence length="142" mass="16488">MFEEDKVSHLMKGVNESLFQVLLTRDVQTSGDLTRWCLYIEEMKQKRLRSCKFERLPNVVPLTANDEVTNLMSLIRQVVREEMQHVFSQPLNIKQLELQSIEAIIKDEVDRSLATITSQPITATQQFLSSAQRLILKTPRDQ</sequence>
<protein>
    <submittedName>
        <fullName evidence="1">CCHC-type domain-containing protein</fullName>
    </submittedName>
</protein>
<keyword evidence="2" id="KW-1185">Reference proteome</keyword>
<evidence type="ECO:0000313" key="2">
    <source>
        <dbReference type="Proteomes" id="UP000887159"/>
    </source>
</evidence>
<dbReference type="Proteomes" id="UP000887159">
    <property type="component" value="Unassembled WGS sequence"/>
</dbReference>
<accession>A0A8X6VAS3</accession>